<dbReference type="Proteomes" id="UP001211907">
    <property type="component" value="Unassembled WGS sequence"/>
</dbReference>
<keyword evidence="3" id="KW-1185">Reference proteome</keyword>
<sequence>MDSRSYSQRSNASNANANAGTRVGILVHPPRSSSLAVSPSVSFSRQSPGLLSPGSPTPSEKSSSGNGRKLSNASSNYIANSNNSSNNISSNNHHYIPLSHQLFFFAALLDAQTVPLSTASTGGPITTAPILALYNAHAAQSLLNLSDESIARASAIGPLSLPNLVQDLKTVDLANSASSLFLATEPANSLLPIAALRLYHGGHESSVHVAEDGIFVLQVDGFDFDADVDDTWMIKLDSADAMMEWLRCLRDVIKTV</sequence>
<evidence type="ECO:0000313" key="2">
    <source>
        <dbReference type="EMBL" id="KAJ3124063.1"/>
    </source>
</evidence>
<feature type="compositionally biased region" description="Low complexity" evidence="1">
    <location>
        <begin position="29"/>
        <end position="59"/>
    </location>
</feature>
<comment type="caution">
    <text evidence="2">The sequence shown here is derived from an EMBL/GenBank/DDBJ whole genome shotgun (WGS) entry which is preliminary data.</text>
</comment>
<reference evidence="2" key="1">
    <citation type="submission" date="2020-05" db="EMBL/GenBank/DDBJ databases">
        <title>Phylogenomic resolution of chytrid fungi.</title>
        <authorList>
            <person name="Stajich J.E."/>
            <person name="Amses K."/>
            <person name="Simmons R."/>
            <person name="Seto K."/>
            <person name="Myers J."/>
            <person name="Bonds A."/>
            <person name="Quandt C.A."/>
            <person name="Barry K."/>
            <person name="Liu P."/>
            <person name="Grigoriev I."/>
            <person name="Longcore J.E."/>
            <person name="James T.Y."/>
        </authorList>
    </citation>
    <scope>NUCLEOTIDE SEQUENCE</scope>
    <source>
        <strain evidence="2">JEL0513</strain>
    </source>
</reference>
<feature type="compositionally biased region" description="Low complexity" evidence="1">
    <location>
        <begin position="10"/>
        <end position="19"/>
    </location>
</feature>
<organism evidence="2 3">
    <name type="scientific">Physocladia obscura</name>
    <dbReference type="NCBI Taxonomy" id="109957"/>
    <lineage>
        <taxon>Eukaryota</taxon>
        <taxon>Fungi</taxon>
        <taxon>Fungi incertae sedis</taxon>
        <taxon>Chytridiomycota</taxon>
        <taxon>Chytridiomycota incertae sedis</taxon>
        <taxon>Chytridiomycetes</taxon>
        <taxon>Chytridiales</taxon>
        <taxon>Chytriomycetaceae</taxon>
        <taxon>Physocladia</taxon>
    </lineage>
</organism>
<dbReference type="EMBL" id="JADGJH010000697">
    <property type="protein sequence ID" value="KAJ3124063.1"/>
    <property type="molecule type" value="Genomic_DNA"/>
</dbReference>
<dbReference type="AlphaFoldDB" id="A0AAD5T795"/>
<evidence type="ECO:0000256" key="1">
    <source>
        <dbReference type="SAM" id="MobiDB-lite"/>
    </source>
</evidence>
<gene>
    <name evidence="2" type="ORF">HK100_011371</name>
</gene>
<proteinExistence type="predicted"/>
<name>A0AAD5T795_9FUNG</name>
<evidence type="ECO:0000313" key="3">
    <source>
        <dbReference type="Proteomes" id="UP001211907"/>
    </source>
</evidence>
<protein>
    <submittedName>
        <fullName evidence="2">Uncharacterized protein</fullName>
    </submittedName>
</protein>
<accession>A0AAD5T795</accession>
<feature type="region of interest" description="Disordered" evidence="1">
    <location>
        <begin position="1"/>
        <end position="78"/>
    </location>
</feature>